<proteinExistence type="predicted"/>
<feature type="compositionally biased region" description="Polar residues" evidence="6">
    <location>
        <begin position="2421"/>
        <end position="2444"/>
    </location>
</feature>
<dbReference type="InterPro" id="IPR011009">
    <property type="entry name" value="Kinase-like_dom_sf"/>
</dbReference>
<evidence type="ECO:0000259" key="7">
    <source>
        <dbReference type="PROSITE" id="PS50011"/>
    </source>
</evidence>
<dbReference type="PANTHER" id="PTHR24345:SF91">
    <property type="entry name" value="SERINE_THREONINE-PROTEIN KINASE PLK4"/>
    <property type="match status" value="1"/>
</dbReference>
<evidence type="ECO:0000256" key="6">
    <source>
        <dbReference type="SAM" id="MobiDB-lite"/>
    </source>
</evidence>
<sequence length="2466" mass="286308">MQLQTRGHTFLKTELNKDTRTSRNVDNELVLNIQEIYKNKFEHDNNRVMTQPYMAKLWNNLGSLGSNKMIDPQNACISLKLQINVKNTDPGRNKNYCIYFDINPSGIMSKNKQKIFYQYKPITEKNEDSFEKLPKEEKVKHFAKQTSQLVGKIIQHKQSKYKLLKVLQSAIYGTVYLSEIIEDTNKKLINTKKAIKILSKHLIELAKERIQEDPLSEYYYRDSMSGHSNVLICDSIFDDDIYIYMVMPFAMHGDLFEVMKNRNKAFSEEEARYLFYQILLAIKFLHSKEMALRDISLENVLLFENETNGLIYPVLNDPGQALHFNVNNKNDVVLEKYTKTFGKIFRPPEIHAKCKYDPTKIDVFCVGYILYFCLTKQELFRTSTEKDMYWKMLLHKKYRELLTDKNGIHLSNDAIDLIFHCLDPNFQTRYSINQVLGHMWFKRNMYPVHNFSLYLNSDKTSEQNEKKPVFKFSIEIHQYAKKNNVKIDQNSIMEFFIYEHAYMKPGYRNSIQNKCNNTLLASCCAFYPNTAPFVYGNKCVLPGNVIPMTQCNDAHPSNNNSTCLMPVHHTRNIHAHGLSNDTAKFVMKMNQSFIAHTLQEKNIRNNMNSCEKAQLIIDSFRTKVSSINKRYANNEKNLNNQYISTDRNESRTICSRKTGLCRKYIIFDNQLKIGKKSFLHIKNNLIKPKELIKKCSNLSEKSKIKILNGHKRNIYRLIELKKKRNKNVSPREKCRFCSEKIKEGSNTIISSITNLSNRNRSVEDRNVTEEIFEKREHNEEDVLNTPIVESMNKESEVVANETEVKGKSSSENIITTITQNNDNEISLLKCDESITPCSKQACSEPNEIQCNNLSNMDKIITEDNNKDSDNKDNIVGLRSDTHSEKVDKEKSDASLTVTENSYYYNIKMEKSKIFIDSKNKAQNNDNSCNYISNSISGRSSSNNICSIRSSVSKDSCENRRRFNSNVIEGRSFQNFDWLTFSCIENNSNNTVKKNYSNRSVSHTSVLENDDNLEIDKGYNSEEYKYIKKIFESEEYINVNSLASFYEKNDSIGQANKRNKEKVDAVFCKKNKKCFDDNIFPLIELSNPNRRKINNADIVNDKVEMEFRRNSNKYANYPICNGLYNSHGTILMNNELKNCSMGKIISNDNAQKCEYINTLSNAANVTKNEMKSKNICNLESSGKNNSSESLQIKMLSNNKNILSKVDITRMSEECINHILVRNNEKREYIEVEEEGIENYNTHKFMDQIHCKLENELEKEIKWEENNLKNESINNLDSSFPILANRNKDIEKSTASLKREVSMSIYQLENNEMVYIANEKNEKPEQRIVVNNLVDSEYKAKIGIEQKSVTKVGDIFYSEDKKKKGMAKINEINKKPPQNDLAKKNVSKMSEIKKINTNGEKEKSKNTKLSKYMFDNKMKKNKTVLGNNKIQPKVANQNMAITGDTIKSKNGQNKKDNEHEQKNKNNVGPIFNAPSYSNKKGVGKNKTKGNYVPEKKTHKIKRHISVEFDRKYVCIEKANKYIGKLEKDSHNEIYKNNGVKHSKKANMKNENQNNNASLITSFRKTIGTVLPNGKDGKHYNALRKNKNVSADLQAEVLKNKQNAKTVSNKTHELTNTKSTEDSCRNTRNFKNKKNSNKDKKVKCTSGEFEKIQITKQDNEIFKTDAETSNEMKKNHKLLVNKIKKHNHKNGLCKNSMSKKNTSSKYWDKDYRKNLKLKKTENLKKQIGDNLSKTFAKNIFPKEEKQKEDANIFRGNEHDKKIKAFSTSLHFDDKMGNKYEREKKNGNVNAQNGGNKKLKSKIFEKCAQERQTNQNKGKQVYPFLKKQNGKNSQVGDENDKKCIEEKYSKSLSSLEERKLCIQYLNKNLKNKIKKMNKKNALNDGKADCRTEKNEKNEKHNKDKEMVRNENGNCIVSIAETGKGNRNYRMQKKENKQGCIIPNKHSNRSTKISRDYDIEHILENKSEKNCLNVNKAYENDSIDYYYSHFEQIFKNKNEEEIKRRKIEKERKNDSVSHYNDIKGLDKNLIEKKTLKKNKKKTNLNERNITSALKFADKQNVDPYRCIFGGTESKYVDKNFSENSQIIKMDEEQKTVKNIFNEKENTCKLVPNIRQCHNNNNNINCSALYLERFVRSYGASYAGKNYKNNEDSIKYDYDSIYHLERRKKESKQRENENITSSYKKLNEETNTNLANNHKENVFTYNQNNNTKRNIFSLYPNKWEQFFERHNISQRDEEREFGSETANEEITNEEIAKELNNLVLGPNEQDRHVDENVSQIENDNLVSGASQSSEIEQARETSQSTNANRAVKKCNSRTNETCLAGDTSEYIKVGNDGIYAESTLGEDLEISIKNLRDIPNRSEILQSSFYELNDNIPRVRNGRNISRRYIYDGSDNYSKVLNELININDDASINDDGSFTDDPFNYESFNDQTNNNNTEDPSDKNTTINDYTHEEDSVDGAKRYYYNGVTIL</sequence>
<evidence type="ECO:0000313" key="8">
    <source>
        <dbReference type="EMBL" id="CAD2086154.1"/>
    </source>
</evidence>
<evidence type="ECO:0000256" key="3">
    <source>
        <dbReference type="ARBA" id="ARBA00022741"/>
    </source>
</evidence>
<dbReference type="Gene3D" id="1.10.510.10">
    <property type="entry name" value="Transferase(Phosphotransferase) domain 1"/>
    <property type="match status" value="1"/>
</dbReference>
<dbReference type="PANTHER" id="PTHR24345">
    <property type="entry name" value="SERINE/THREONINE-PROTEIN KINASE PLK"/>
    <property type="match status" value="1"/>
</dbReference>
<name>A0A6V7RVC9_PLAVN</name>
<dbReference type="PROSITE" id="PS50011">
    <property type="entry name" value="PROTEIN_KINASE_DOM"/>
    <property type="match status" value="1"/>
</dbReference>
<keyword evidence="4 8" id="KW-0418">Kinase</keyword>
<dbReference type="VEuPathDB" id="PlasmoDB:PVBDA_0401130"/>
<feature type="compositionally biased region" description="Basic and acidic residues" evidence="6">
    <location>
        <begin position="862"/>
        <end position="872"/>
    </location>
</feature>
<reference evidence="8 9" key="1">
    <citation type="submission" date="2020-08" db="EMBL/GenBank/DDBJ databases">
        <authorList>
            <person name="Ramaprasad A."/>
        </authorList>
    </citation>
    <scope>NUCLEOTIDE SEQUENCE [LARGE SCALE GENOMIC DNA]</scope>
</reference>
<dbReference type="EMBL" id="LR865382">
    <property type="protein sequence ID" value="CAD2086154.1"/>
    <property type="molecule type" value="Genomic_DNA"/>
</dbReference>
<keyword evidence="5" id="KW-0067">ATP-binding</keyword>
<evidence type="ECO:0000256" key="4">
    <source>
        <dbReference type="ARBA" id="ARBA00022777"/>
    </source>
</evidence>
<gene>
    <name evidence="8" type="ORF">PVBDA_0401130</name>
</gene>
<feature type="region of interest" description="Disordered" evidence="6">
    <location>
        <begin position="1880"/>
        <end position="1899"/>
    </location>
</feature>
<feature type="compositionally biased region" description="Basic and acidic residues" evidence="6">
    <location>
        <begin position="1451"/>
        <end position="1461"/>
    </location>
</feature>
<feature type="region of interest" description="Disordered" evidence="6">
    <location>
        <begin position="862"/>
        <end position="887"/>
    </location>
</feature>
<dbReference type="Proteomes" id="UP000515550">
    <property type="component" value="Chromosome PVBDA_04"/>
</dbReference>
<feature type="compositionally biased region" description="Basic and acidic residues" evidence="6">
    <location>
        <begin position="1881"/>
        <end position="1899"/>
    </location>
</feature>
<feature type="region of interest" description="Disordered" evidence="6">
    <location>
        <begin position="1442"/>
        <end position="1489"/>
    </location>
</feature>
<keyword evidence="2" id="KW-0808">Transferase</keyword>
<evidence type="ECO:0000256" key="5">
    <source>
        <dbReference type="ARBA" id="ARBA00022840"/>
    </source>
</evidence>
<protein>
    <submittedName>
        <fullName evidence="8">Protein kinase, putative</fullName>
    </submittedName>
</protein>
<evidence type="ECO:0000256" key="1">
    <source>
        <dbReference type="ARBA" id="ARBA00022527"/>
    </source>
</evidence>
<dbReference type="GO" id="GO:0005634">
    <property type="term" value="C:nucleus"/>
    <property type="evidence" value="ECO:0007669"/>
    <property type="project" value="TreeGrafter"/>
</dbReference>
<dbReference type="Pfam" id="PF00069">
    <property type="entry name" value="Pkinase"/>
    <property type="match status" value="1"/>
</dbReference>
<evidence type="ECO:0000256" key="2">
    <source>
        <dbReference type="ARBA" id="ARBA00022679"/>
    </source>
</evidence>
<evidence type="ECO:0000313" key="9">
    <source>
        <dbReference type="Proteomes" id="UP000515550"/>
    </source>
</evidence>
<organism evidence="8 9">
    <name type="scientific">Plasmodium vinckei brucechwatti</name>
    <dbReference type="NCBI Taxonomy" id="119398"/>
    <lineage>
        <taxon>Eukaryota</taxon>
        <taxon>Sar</taxon>
        <taxon>Alveolata</taxon>
        <taxon>Apicomplexa</taxon>
        <taxon>Aconoidasida</taxon>
        <taxon>Haemosporida</taxon>
        <taxon>Plasmodiidae</taxon>
        <taxon>Plasmodium</taxon>
        <taxon>Plasmodium (Vinckeia)</taxon>
    </lineage>
</organism>
<keyword evidence="3" id="KW-0547">Nucleotide-binding</keyword>
<dbReference type="GO" id="GO:0004674">
    <property type="term" value="F:protein serine/threonine kinase activity"/>
    <property type="evidence" value="ECO:0007669"/>
    <property type="project" value="UniProtKB-KW"/>
</dbReference>
<dbReference type="GO" id="GO:0005524">
    <property type="term" value="F:ATP binding"/>
    <property type="evidence" value="ECO:0007669"/>
    <property type="project" value="UniProtKB-KW"/>
</dbReference>
<feature type="region of interest" description="Disordered" evidence="6">
    <location>
        <begin position="2410"/>
        <end position="2444"/>
    </location>
</feature>
<accession>A0A6V7RVC9</accession>
<feature type="region of interest" description="Disordered" evidence="6">
    <location>
        <begin position="2281"/>
        <end position="2302"/>
    </location>
</feature>
<dbReference type="SUPFAM" id="SSF56112">
    <property type="entry name" value="Protein kinase-like (PK-like)"/>
    <property type="match status" value="1"/>
</dbReference>
<keyword evidence="1" id="KW-0723">Serine/threonine-protein kinase</keyword>
<feature type="domain" description="Protein kinase" evidence="7">
    <location>
        <begin position="161"/>
        <end position="441"/>
    </location>
</feature>
<dbReference type="InterPro" id="IPR000719">
    <property type="entry name" value="Prot_kinase_dom"/>
</dbReference>